<dbReference type="OrthoDB" id="195113at2"/>
<dbReference type="GO" id="GO:0008703">
    <property type="term" value="F:5-amino-6-(5-phosphoribosylamino)uracil reductase activity"/>
    <property type="evidence" value="ECO:0007669"/>
    <property type="project" value="InterPro"/>
</dbReference>
<dbReference type="AlphaFoldDB" id="A0A2T0K1M2"/>
<dbReference type="EMBL" id="PVMZ01000018">
    <property type="protein sequence ID" value="PRX16702.1"/>
    <property type="molecule type" value="Genomic_DNA"/>
</dbReference>
<dbReference type="Pfam" id="PF01872">
    <property type="entry name" value="RibD_C"/>
    <property type="match status" value="1"/>
</dbReference>
<comment type="caution">
    <text evidence="2">The sequence shown here is derived from an EMBL/GenBank/DDBJ whole genome shotgun (WGS) entry which is preliminary data.</text>
</comment>
<name>A0A2T0K1M2_9ACTN</name>
<dbReference type="PANTHER" id="PTHR38011">
    <property type="entry name" value="DIHYDROFOLATE REDUCTASE FAMILY PROTEIN (AFU_ORTHOLOGUE AFUA_8G06820)"/>
    <property type="match status" value="1"/>
</dbReference>
<evidence type="ECO:0000259" key="1">
    <source>
        <dbReference type="Pfam" id="PF01872"/>
    </source>
</evidence>
<feature type="domain" description="Bacterial bifunctional deaminase-reductase C-terminal" evidence="1">
    <location>
        <begin position="2"/>
        <end position="182"/>
    </location>
</feature>
<evidence type="ECO:0000313" key="3">
    <source>
        <dbReference type="Proteomes" id="UP000239415"/>
    </source>
</evidence>
<dbReference type="Gene3D" id="3.40.430.10">
    <property type="entry name" value="Dihydrofolate Reductase, subunit A"/>
    <property type="match status" value="1"/>
</dbReference>
<evidence type="ECO:0000313" key="2">
    <source>
        <dbReference type="EMBL" id="PRX16702.1"/>
    </source>
</evidence>
<accession>A0A2T0K1M2</accession>
<dbReference type="RefSeq" id="WP_106326231.1">
    <property type="nucleotide sequence ID" value="NZ_BOMO01000067.1"/>
</dbReference>
<dbReference type="InterPro" id="IPR050765">
    <property type="entry name" value="Riboflavin_Biosynth_HTPR"/>
</dbReference>
<dbReference type="InterPro" id="IPR002734">
    <property type="entry name" value="RibDG_C"/>
</dbReference>
<dbReference type="Proteomes" id="UP000239415">
    <property type="component" value="Unassembled WGS sequence"/>
</dbReference>
<organism evidence="2 3">
    <name type="scientific">Actinoplanes italicus</name>
    <dbReference type="NCBI Taxonomy" id="113567"/>
    <lineage>
        <taxon>Bacteria</taxon>
        <taxon>Bacillati</taxon>
        <taxon>Actinomycetota</taxon>
        <taxon>Actinomycetes</taxon>
        <taxon>Micromonosporales</taxon>
        <taxon>Micromonosporaceae</taxon>
        <taxon>Actinoplanes</taxon>
    </lineage>
</organism>
<reference evidence="2 3" key="1">
    <citation type="submission" date="2018-03" db="EMBL/GenBank/DDBJ databases">
        <title>Genomic Encyclopedia of Archaeal and Bacterial Type Strains, Phase II (KMG-II): from individual species to whole genera.</title>
        <authorList>
            <person name="Goeker M."/>
        </authorList>
    </citation>
    <scope>NUCLEOTIDE SEQUENCE [LARGE SCALE GENOMIC DNA]</scope>
    <source>
        <strain evidence="2 3">DSM 43146</strain>
    </source>
</reference>
<dbReference type="GO" id="GO:0009231">
    <property type="term" value="P:riboflavin biosynthetic process"/>
    <property type="evidence" value="ECO:0007669"/>
    <property type="project" value="InterPro"/>
</dbReference>
<keyword evidence="3" id="KW-1185">Reference proteome</keyword>
<gene>
    <name evidence="2" type="ORF">CLV67_11833</name>
</gene>
<dbReference type="SUPFAM" id="SSF53597">
    <property type="entry name" value="Dihydrofolate reductase-like"/>
    <property type="match status" value="1"/>
</dbReference>
<dbReference type="InterPro" id="IPR024072">
    <property type="entry name" value="DHFR-like_dom_sf"/>
</dbReference>
<dbReference type="PANTHER" id="PTHR38011:SF11">
    <property type="entry name" value="2,5-DIAMINO-6-RIBOSYLAMINO-4(3H)-PYRIMIDINONE 5'-PHOSPHATE REDUCTASE"/>
    <property type="match status" value="1"/>
</dbReference>
<sequence>MRKIVYFVAATIDGYIAAPDGSWEFFGIHEDVTEFMNTRYPETVPTHIRAHFGVDGPNRVFDTVLMGRNTYEPALREGIASPYAHLDQIVFSRTLTESPDPAVRIVADDPLDFARKLKEQPGRDIWLCGGGNLAGQLLPAVDELVIKLNPLIAGDGVPLAATGFDPNRFALIDATPLASGVVVLRYRRA</sequence>
<proteinExistence type="predicted"/>
<protein>
    <submittedName>
        <fullName evidence="2">Dihydrofolate reductase</fullName>
    </submittedName>
</protein>